<dbReference type="PANTHER" id="PTHR35788">
    <property type="entry name" value="EXPORTED PROTEIN-RELATED"/>
    <property type="match status" value="1"/>
</dbReference>
<dbReference type="InterPro" id="IPR052913">
    <property type="entry name" value="Glycopeptide_resist_protein"/>
</dbReference>
<dbReference type="Proteomes" id="UP000178313">
    <property type="component" value="Unassembled WGS sequence"/>
</dbReference>
<feature type="domain" description="YoaR-like putative peptidoglycan binding" evidence="2">
    <location>
        <begin position="87"/>
        <end position="194"/>
    </location>
</feature>
<dbReference type="STRING" id="1802513.A3E46_00780"/>
<dbReference type="EMBL" id="MGGZ01000037">
    <property type="protein sequence ID" value="OGM56221.1"/>
    <property type="molecule type" value="Genomic_DNA"/>
</dbReference>
<gene>
    <name evidence="3" type="ORF">A3E46_00780</name>
</gene>
<comment type="caution">
    <text evidence="3">The sequence shown here is derived from an EMBL/GenBank/DDBJ whole genome shotgun (WGS) entry which is preliminary data.</text>
</comment>
<evidence type="ECO:0000313" key="4">
    <source>
        <dbReference type="Proteomes" id="UP000178313"/>
    </source>
</evidence>
<feature type="domain" description="YoaR-like putative peptidoglycan binding" evidence="2">
    <location>
        <begin position="215"/>
        <end position="318"/>
    </location>
</feature>
<feature type="transmembrane region" description="Helical" evidence="1">
    <location>
        <begin position="20"/>
        <end position="41"/>
    </location>
</feature>
<accession>A0A1F8AWW5</accession>
<keyword evidence="1" id="KW-0812">Transmembrane</keyword>
<dbReference type="AlphaFoldDB" id="A0A1F8AWW5"/>
<proteinExistence type="predicted"/>
<sequence length="588" mass="64735">MSFLKNIFPKKIKIGRKIFLYPALILLFLLLAVFFYNIYFWGTIFPNISLAGFSVSGKYPQVAADELDKKIAVPEKVVLTAKDQSFEIPTQDIELAYDFVKSASYAYEFTRTGNIFYDLAKRIELIFKPSDLGLRLTLNEQKLQEALSVIAGQITTEPVFPSVKITKGEILVDKGAPGSELDTKLVSAQIGKNLAYASGGPIALPLKAIDPTLSDQEAGLYQERAEKLKAKTLTLKFEFQVFNFKGNELLALLDPKTEYSKDAIDKVVEDVSGQVNREPQDSVFVFDGGRVQEFAPSKDGAAVKSDSLADMIRGNLRTLETSEEAGVSVDIPVERKAPKIQNEDVNNLGIKELIGRGSSRFSGSIANRIHNVSLAASRFKGVLVEPGATFSFNDVLGDVSDFTGYKQAYIIKDGKTVLGDGGGVCQVSTTLFRAVLNAGLPIIERRAHAYRVGYYEQDSPPGLDATVYAPTTDLKFKNDTPGHILIQTIADTKKLTLVFEIYGTNDGRIATTSKPVVSGVTPPPEDLYVDDPTLPLGKINQIEHKAWGAKVTFNYKVERDGELIYQKTFLSNYRPWQAVYMRGTGPAE</sequence>
<reference evidence="3 4" key="1">
    <citation type="journal article" date="2016" name="Nat. Commun.">
        <title>Thousands of microbial genomes shed light on interconnected biogeochemical processes in an aquifer system.</title>
        <authorList>
            <person name="Anantharaman K."/>
            <person name="Brown C.T."/>
            <person name="Hug L.A."/>
            <person name="Sharon I."/>
            <person name="Castelle C.J."/>
            <person name="Probst A.J."/>
            <person name="Thomas B.C."/>
            <person name="Singh A."/>
            <person name="Wilkins M.J."/>
            <person name="Karaoz U."/>
            <person name="Brodie E.L."/>
            <person name="Williams K.H."/>
            <person name="Hubbard S.S."/>
            <person name="Banfield J.F."/>
        </authorList>
    </citation>
    <scope>NUCLEOTIDE SEQUENCE [LARGE SCALE GENOMIC DNA]</scope>
</reference>
<organism evidence="3 4">
    <name type="scientific">Candidatus Woesebacteria bacterium RIFCSPHIGHO2_12_FULL_46_16</name>
    <dbReference type="NCBI Taxonomy" id="1802513"/>
    <lineage>
        <taxon>Bacteria</taxon>
        <taxon>Candidatus Woeseibacteriota</taxon>
    </lineage>
</organism>
<evidence type="ECO:0000256" key="1">
    <source>
        <dbReference type="SAM" id="Phobius"/>
    </source>
</evidence>
<evidence type="ECO:0000259" key="2">
    <source>
        <dbReference type="Pfam" id="PF12229"/>
    </source>
</evidence>
<dbReference type="InterPro" id="IPR007391">
    <property type="entry name" value="Vancomycin_resist_VanW"/>
</dbReference>
<protein>
    <recommendedName>
        <fullName evidence="2">YoaR-like putative peptidoglycan binding domain-containing protein</fullName>
    </recommendedName>
</protein>
<keyword evidence="1" id="KW-1133">Transmembrane helix</keyword>
<evidence type="ECO:0000313" key="3">
    <source>
        <dbReference type="EMBL" id="OGM56221.1"/>
    </source>
</evidence>
<keyword evidence="1" id="KW-0472">Membrane</keyword>
<name>A0A1F8AWW5_9BACT</name>
<dbReference type="Pfam" id="PF12229">
    <property type="entry name" value="PG_binding_4"/>
    <property type="match status" value="2"/>
</dbReference>
<dbReference type="PANTHER" id="PTHR35788:SF1">
    <property type="entry name" value="EXPORTED PROTEIN"/>
    <property type="match status" value="1"/>
</dbReference>
<dbReference type="InterPro" id="IPR022029">
    <property type="entry name" value="YoaR-like_PG-bd"/>
</dbReference>
<dbReference type="Pfam" id="PF04294">
    <property type="entry name" value="VanW"/>
    <property type="match status" value="1"/>
</dbReference>